<dbReference type="Proteomes" id="UP000011135">
    <property type="component" value="Unassembled WGS sequence"/>
</dbReference>
<dbReference type="Pfam" id="PF12867">
    <property type="entry name" value="DinB_2"/>
    <property type="match status" value="1"/>
</dbReference>
<proteinExistence type="predicted"/>
<dbReference type="InterPro" id="IPR024775">
    <property type="entry name" value="DinB-like"/>
</dbReference>
<dbReference type="SUPFAM" id="SSF109854">
    <property type="entry name" value="DinB/YfiT-like putative metalloenzymes"/>
    <property type="match status" value="1"/>
</dbReference>
<organism evidence="2 3">
    <name type="scientific">Fulvivirga imtechensis AK7</name>
    <dbReference type="NCBI Taxonomy" id="1237149"/>
    <lineage>
        <taxon>Bacteria</taxon>
        <taxon>Pseudomonadati</taxon>
        <taxon>Bacteroidota</taxon>
        <taxon>Cytophagia</taxon>
        <taxon>Cytophagales</taxon>
        <taxon>Fulvivirgaceae</taxon>
        <taxon>Fulvivirga</taxon>
    </lineage>
</organism>
<evidence type="ECO:0000313" key="3">
    <source>
        <dbReference type="Proteomes" id="UP000011135"/>
    </source>
</evidence>
<dbReference type="AlphaFoldDB" id="L8JV97"/>
<dbReference type="OrthoDB" id="1524454at2"/>
<name>L8JV97_9BACT</name>
<keyword evidence="3" id="KW-1185">Reference proteome</keyword>
<dbReference type="EMBL" id="AMZN01000014">
    <property type="protein sequence ID" value="ELR72956.1"/>
    <property type="molecule type" value="Genomic_DNA"/>
</dbReference>
<reference evidence="2 3" key="1">
    <citation type="submission" date="2012-12" db="EMBL/GenBank/DDBJ databases">
        <title>Genome assembly of Fulvivirga imtechensis AK7.</title>
        <authorList>
            <person name="Nupur N."/>
            <person name="Khatri I."/>
            <person name="Kumar R."/>
            <person name="Subramanian S."/>
            <person name="Pinnaka A."/>
        </authorList>
    </citation>
    <scope>NUCLEOTIDE SEQUENCE [LARGE SCALE GENOMIC DNA]</scope>
    <source>
        <strain evidence="2 3">AK7</strain>
    </source>
</reference>
<dbReference type="STRING" id="1237149.C900_00917"/>
<accession>L8JV97</accession>
<dbReference type="RefSeq" id="WP_009578619.1">
    <property type="nucleotide sequence ID" value="NZ_AMZN01000014.1"/>
</dbReference>
<evidence type="ECO:0000313" key="2">
    <source>
        <dbReference type="EMBL" id="ELR72956.1"/>
    </source>
</evidence>
<gene>
    <name evidence="2" type="ORF">C900_00917</name>
</gene>
<dbReference type="InterPro" id="IPR034660">
    <property type="entry name" value="DinB/YfiT-like"/>
</dbReference>
<dbReference type="Gene3D" id="1.20.120.450">
    <property type="entry name" value="dinb family like domain"/>
    <property type="match status" value="1"/>
</dbReference>
<dbReference type="eggNOG" id="COG2318">
    <property type="taxonomic scope" value="Bacteria"/>
</dbReference>
<feature type="domain" description="DinB-like" evidence="1">
    <location>
        <begin position="25"/>
        <end position="180"/>
    </location>
</feature>
<comment type="caution">
    <text evidence="2">The sequence shown here is derived from an EMBL/GenBank/DDBJ whole genome shotgun (WGS) entry which is preliminary data.</text>
</comment>
<sequence>MATLDQKQFLERLKSETEEILAFAYMLSEQPTEKLTEQPTPNQWSVAECLEHMNAATELYLDQIEPKMITHLKPSGTTFFKRGFFASYSTKSLKPSAEGKIKSKMKTMKIFQPISEQNVKSVLDRFVNNQHRVLRVLHDLDGKDLRSFKLTTALGKILKFYVGEALEFAIAHNQRHVLQARRVLEQMDNKVFNK</sequence>
<protein>
    <recommendedName>
        <fullName evidence="1">DinB-like domain-containing protein</fullName>
    </recommendedName>
</protein>
<evidence type="ECO:0000259" key="1">
    <source>
        <dbReference type="Pfam" id="PF12867"/>
    </source>
</evidence>